<comment type="caution">
    <text evidence="1">The sequence shown here is derived from an EMBL/GenBank/DDBJ whole genome shotgun (WGS) entry which is preliminary data.</text>
</comment>
<dbReference type="Proteomes" id="UP001465668">
    <property type="component" value="Unassembled WGS sequence"/>
</dbReference>
<sequence>MSASPSPIALPAIKAALCELLVGNVNYPCGHEFNTLLDYSLARMGERSVEKHQCPVCAEKGKCLVCLHPWNPAQSDSCPTCDTFFVRDLLYDRVVRLHQIGITPKDDKPALFRMRRNEELRLKAVRLQRLRARKLSDSSTRENQIT</sequence>
<gene>
    <name evidence="1" type="ORF">SCAR479_03906</name>
</gene>
<evidence type="ECO:0000313" key="2">
    <source>
        <dbReference type="Proteomes" id="UP001465668"/>
    </source>
</evidence>
<keyword evidence="2" id="KW-1185">Reference proteome</keyword>
<protein>
    <submittedName>
        <fullName evidence="1">RING-type domain-containing protein</fullName>
    </submittedName>
</protein>
<name>A0ABR2XYZ7_9PEZI</name>
<evidence type="ECO:0000313" key="1">
    <source>
        <dbReference type="EMBL" id="KAK9779039.1"/>
    </source>
</evidence>
<dbReference type="EMBL" id="JARVKM010000012">
    <property type="protein sequence ID" value="KAK9779039.1"/>
    <property type="molecule type" value="Genomic_DNA"/>
</dbReference>
<organism evidence="1 2">
    <name type="scientific">Seiridium cardinale</name>
    <dbReference type="NCBI Taxonomy" id="138064"/>
    <lineage>
        <taxon>Eukaryota</taxon>
        <taxon>Fungi</taxon>
        <taxon>Dikarya</taxon>
        <taxon>Ascomycota</taxon>
        <taxon>Pezizomycotina</taxon>
        <taxon>Sordariomycetes</taxon>
        <taxon>Xylariomycetidae</taxon>
        <taxon>Amphisphaeriales</taxon>
        <taxon>Sporocadaceae</taxon>
        <taxon>Seiridium</taxon>
    </lineage>
</organism>
<proteinExistence type="predicted"/>
<accession>A0ABR2XYZ7</accession>
<reference evidence="1 2" key="1">
    <citation type="submission" date="2024-02" db="EMBL/GenBank/DDBJ databases">
        <title>First draft genome assembly of two strains of Seiridium cardinale.</title>
        <authorList>
            <person name="Emiliani G."/>
            <person name="Scali E."/>
        </authorList>
    </citation>
    <scope>NUCLEOTIDE SEQUENCE [LARGE SCALE GENOMIC DNA]</scope>
    <source>
        <strain evidence="1 2">BM-138-000479</strain>
    </source>
</reference>